<keyword evidence="2 4" id="KW-0808">Transferase</keyword>
<evidence type="ECO:0000256" key="1">
    <source>
        <dbReference type="ARBA" id="ARBA00022676"/>
    </source>
</evidence>
<dbReference type="Gene3D" id="3.40.50.1580">
    <property type="entry name" value="Nucleoside phosphorylase domain"/>
    <property type="match status" value="1"/>
</dbReference>
<dbReference type="InterPro" id="IPR035994">
    <property type="entry name" value="Nucleoside_phosphorylase_sf"/>
</dbReference>
<evidence type="ECO:0000259" key="5">
    <source>
        <dbReference type="Pfam" id="PF01048"/>
    </source>
</evidence>
<organism evidence="6 7">
    <name type="scientific">Candidatus Thermofonsia Clade 3 bacterium</name>
    <dbReference type="NCBI Taxonomy" id="2364212"/>
    <lineage>
        <taxon>Bacteria</taxon>
        <taxon>Bacillati</taxon>
        <taxon>Chloroflexota</taxon>
        <taxon>Candidatus Thermofontia</taxon>
        <taxon>Candidatus Thermofonsia Clade 3</taxon>
    </lineage>
</organism>
<dbReference type="Proteomes" id="UP000230790">
    <property type="component" value="Unassembled WGS sequence"/>
</dbReference>
<evidence type="ECO:0000313" key="7">
    <source>
        <dbReference type="Proteomes" id="UP000230790"/>
    </source>
</evidence>
<dbReference type="FunFam" id="3.40.50.1580:FF:000012">
    <property type="entry name" value="Probable 6-oxopurine nucleoside phosphorylase"/>
    <property type="match status" value="1"/>
</dbReference>
<dbReference type="HAMAP" id="MF_01963">
    <property type="entry name" value="MTAP"/>
    <property type="match status" value="1"/>
</dbReference>
<comment type="pathway">
    <text evidence="4">Amino-acid biosynthesis; L-methionine biosynthesis via salvage pathway; S-methyl-5-thio-alpha-D-ribose 1-phosphate from S-methyl-5'-thioadenosine (phosphorylase route): step 1/1.</text>
</comment>
<comment type="similarity">
    <text evidence="4">Belongs to the PNP/MTAP phosphorylase family. MTAP subfamily.</text>
</comment>
<comment type="subunit">
    <text evidence="4">Homohexamer. Dimer of a homotrimer.</text>
</comment>
<proteinExistence type="inferred from homology"/>
<feature type="binding site" evidence="4">
    <location>
        <begin position="59"/>
        <end position="60"/>
    </location>
    <ligand>
        <name>phosphate</name>
        <dbReference type="ChEBI" id="CHEBI:43474"/>
    </ligand>
</feature>
<dbReference type="InterPro" id="IPR000845">
    <property type="entry name" value="Nucleoside_phosphorylase_d"/>
</dbReference>
<dbReference type="EMBL" id="PGTN01000008">
    <property type="protein sequence ID" value="PJF48690.1"/>
    <property type="molecule type" value="Genomic_DNA"/>
</dbReference>
<gene>
    <name evidence="4 6" type="primary">mtnP</name>
    <name evidence="6" type="ORF">CUN48_02220</name>
</gene>
<dbReference type="PROSITE" id="PS01240">
    <property type="entry name" value="PNP_MTAP_2"/>
    <property type="match status" value="1"/>
</dbReference>
<comment type="function">
    <text evidence="4">Catalyzes the reversible phosphorylation of S-methyl-5'-thioadenosine (MTA) to adenine and 5-methylthioribose-1-phosphate. Involved in the breakdown of MTA, a major by-product of polyamine biosynthesis. Responsible for the first step in the methionine salvage pathway after MTA has been generated from S-adenosylmethionine. Has broad substrate specificity with 6-aminopurine nucleosides as preferred substrates.</text>
</comment>
<comment type="caution">
    <text evidence="6">The sequence shown here is derived from an EMBL/GenBank/DDBJ whole genome shotgun (WGS) entry which is preliminary data.</text>
</comment>
<feature type="site" description="Important for substrate specificity" evidence="4">
    <location>
        <position position="173"/>
    </location>
</feature>
<feature type="binding site" evidence="4">
    <location>
        <begin position="215"/>
        <end position="217"/>
    </location>
    <ligand>
        <name>substrate</name>
    </ligand>
</feature>
<evidence type="ECO:0000256" key="4">
    <source>
        <dbReference type="HAMAP-Rule" id="MF_01963"/>
    </source>
</evidence>
<dbReference type="GO" id="GO:0019509">
    <property type="term" value="P:L-methionine salvage from methylthioadenosine"/>
    <property type="evidence" value="ECO:0007669"/>
    <property type="project" value="UniProtKB-UniRule"/>
</dbReference>
<dbReference type="CDD" id="cd09010">
    <property type="entry name" value="MTAP_SsMTAPII_like_MTIP"/>
    <property type="match status" value="1"/>
</dbReference>
<feature type="binding site" evidence="4">
    <location>
        <position position="192"/>
    </location>
    <ligand>
        <name>phosphate</name>
        <dbReference type="ChEBI" id="CHEBI:43474"/>
    </ligand>
</feature>
<feature type="binding site" evidence="4">
    <location>
        <position position="191"/>
    </location>
    <ligand>
        <name>substrate</name>
    </ligand>
</feature>
<feature type="site" description="Important for substrate specificity" evidence="4">
    <location>
        <position position="228"/>
    </location>
</feature>
<accession>A0A2M8QFU4</accession>
<evidence type="ECO:0000256" key="2">
    <source>
        <dbReference type="ARBA" id="ARBA00022679"/>
    </source>
</evidence>
<dbReference type="SUPFAM" id="SSF53167">
    <property type="entry name" value="Purine and uridine phosphorylases"/>
    <property type="match status" value="1"/>
</dbReference>
<sequence>MTQLSHAPITLAVIGGSGLYAMPGLTDVEEVTIPTPFGDPSDAIVLGTYHGCRIAFLPRHGRGHRYNPSEVPYRANIWALKSLGVKHVVSVSACGSLREHLRPRDIVIPDQLFDFTKGKRAYSFFEGGMVGHVSVGKPFSKSLSAALARAVRDAGGTAHEGGVFITIEGPRFSTQAESRVFRAWGCDIIGMTACPEAFLAREAELDFAIMAHVTDYDVWHEEEGEVTVDMVIQRLNDNLALAQRAIANLAPVVATLPHESAGAMRYAVMTARDRISPEARERLHLLVGDYLS</sequence>
<dbReference type="GO" id="GO:0005829">
    <property type="term" value="C:cytosol"/>
    <property type="evidence" value="ECO:0007669"/>
    <property type="project" value="TreeGrafter"/>
</dbReference>
<feature type="binding site" evidence="4">
    <location>
        <position position="17"/>
    </location>
    <ligand>
        <name>phosphate</name>
        <dbReference type="ChEBI" id="CHEBI:43474"/>
    </ligand>
</feature>
<dbReference type="GO" id="GO:0017061">
    <property type="term" value="F:S-methyl-5-thioadenosine phosphorylase activity"/>
    <property type="evidence" value="ECO:0007669"/>
    <property type="project" value="UniProtKB-UniRule"/>
</dbReference>
<feature type="binding site" evidence="4">
    <location>
        <begin position="92"/>
        <end position="93"/>
    </location>
    <ligand>
        <name>phosphate</name>
        <dbReference type="ChEBI" id="CHEBI:43474"/>
    </ligand>
</feature>
<keyword evidence="3 4" id="KW-0660">Purine salvage</keyword>
<dbReference type="NCBIfam" id="TIGR01694">
    <property type="entry name" value="MTAP"/>
    <property type="match status" value="1"/>
</dbReference>
<protein>
    <recommendedName>
        <fullName evidence="4">S-methyl-5'-thioadenosine phosphorylase</fullName>
        <ecNumber evidence="4">2.4.2.28</ecNumber>
    </recommendedName>
    <alternativeName>
        <fullName evidence="4">5'-methylthioadenosine phosphorylase</fullName>
        <shortName evidence="4">MTA phosphorylase</shortName>
        <shortName evidence="4">MTAP</shortName>
    </alternativeName>
</protein>
<evidence type="ECO:0000256" key="3">
    <source>
        <dbReference type="ARBA" id="ARBA00022726"/>
    </source>
</evidence>
<keyword evidence="1 4" id="KW-0328">Glycosyltransferase</keyword>
<dbReference type="InterPro" id="IPR010044">
    <property type="entry name" value="MTAP"/>
</dbReference>
<comment type="catalytic activity">
    <reaction evidence="4">
        <text>S-methyl-5'-thioadenosine + phosphate = 5-(methylsulfanyl)-alpha-D-ribose 1-phosphate + adenine</text>
        <dbReference type="Rhea" id="RHEA:11852"/>
        <dbReference type="ChEBI" id="CHEBI:16708"/>
        <dbReference type="ChEBI" id="CHEBI:17509"/>
        <dbReference type="ChEBI" id="CHEBI:43474"/>
        <dbReference type="ChEBI" id="CHEBI:58533"/>
        <dbReference type="EC" id="2.4.2.28"/>
    </reaction>
</comment>
<dbReference type="InterPro" id="IPR018099">
    <property type="entry name" value="Purine_phosphorylase-2_CS"/>
</dbReference>
<dbReference type="EC" id="2.4.2.28" evidence="4"/>
<dbReference type="PANTHER" id="PTHR42679">
    <property type="entry name" value="S-METHYL-5'-THIOADENOSINE PHOSPHORYLASE"/>
    <property type="match status" value="1"/>
</dbReference>
<name>A0A2M8QFU4_9CHLR</name>
<evidence type="ECO:0000313" key="6">
    <source>
        <dbReference type="EMBL" id="PJF48690.1"/>
    </source>
</evidence>
<dbReference type="UniPathway" id="UPA00904">
    <property type="reaction ID" value="UER00873"/>
</dbReference>
<dbReference type="GO" id="GO:0006166">
    <property type="term" value="P:purine ribonucleoside salvage"/>
    <property type="evidence" value="ECO:0007669"/>
    <property type="project" value="UniProtKB-KW"/>
</dbReference>
<feature type="domain" description="Nucleoside phosphorylase" evidence="5">
    <location>
        <begin position="11"/>
        <end position="246"/>
    </location>
</feature>
<dbReference type="AlphaFoldDB" id="A0A2M8QFU4"/>
<dbReference type="Pfam" id="PF01048">
    <property type="entry name" value="PNP_UDP_1"/>
    <property type="match status" value="1"/>
</dbReference>
<reference evidence="6 7" key="1">
    <citation type="submission" date="2017-11" db="EMBL/GenBank/DDBJ databases">
        <title>Evolution of Phototrophy in the Chloroflexi Phylum Driven by Horizontal Gene Transfer.</title>
        <authorList>
            <person name="Ward L.M."/>
            <person name="Hemp J."/>
            <person name="Shih P.M."/>
            <person name="Mcglynn S.E."/>
            <person name="Fischer W."/>
        </authorList>
    </citation>
    <scope>NUCLEOTIDE SEQUENCE [LARGE SCALE GENOMIC DNA]</scope>
    <source>
        <strain evidence="6">JP3_7</strain>
    </source>
</reference>
<dbReference type="PANTHER" id="PTHR42679:SF2">
    <property type="entry name" value="S-METHYL-5'-THIOADENOSINE PHOSPHORYLASE"/>
    <property type="match status" value="1"/>
</dbReference>